<protein>
    <submittedName>
        <fullName evidence="1">Uncharacterized protein</fullName>
    </submittedName>
</protein>
<dbReference type="AlphaFoldDB" id="A0A165MS62"/>
<dbReference type="STRING" id="1314783.A0A165MS62"/>
<organism evidence="1 2">
    <name type="scientific">Daedalea quercina L-15889</name>
    <dbReference type="NCBI Taxonomy" id="1314783"/>
    <lineage>
        <taxon>Eukaryota</taxon>
        <taxon>Fungi</taxon>
        <taxon>Dikarya</taxon>
        <taxon>Basidiomycota</taxon>
        <taxon>Agaricomycotina</taxon>
        <taxon>Agaricomycetes</taxon>
        <taxon>Polyporales</taxon>
        <taxon>Fomitopsis</taxon>
    </lineage>
</organism>
<evidence type="ECO:0000313" key="2">
    <source>
        <dbReference type="Proteomes" id="UP000076727"/>
    </source>
</evidence>
<name>A0A165MS62_9APHY</name>
<evidence type="ECO:0000313" key="1">
    <source>
        <dbReference type="EMBL" id="KZT66054.1"/>
    </source>
</evidence>
<sequence length="119" mass="13609">MNLKYAQSQWEMRHHHLSSNNLILFHLLNRSISALVEKELAEILRGTEITSMPEAEIEALTGAEDWQTWKVRLSDILIDADLWDYVSGDASCPSSPSPNVMAEVKAEIEKTIKEWRSKD</sequence>
<accession>A0A165MS62</accession>
<dbReference type="OrthoDB" id="2847449at2759"/>
<dbReference type="Proteomes" id="UP000076727">
    <property type="component" value="Unassembled WGS sequence"/>
</dbReference>
<reference evidence="1 2" key="1">
    <citation type="journal article" date="2016" name="Mol. Biol. Evol.">
        <title>Comparative Genomics of Early-Diverging Mushroom-Forming Fungi Provides Insights into the Origins of Lignocellulose Decay Capabilities.</title>
        <authorList>
            <person name="Nagy L.G."/>
            <person name="Riley R."/>
            <person name="Tritt A."/>
            <person name="Adam C."/>
            <person name="Daum C."/>
            <person name="Floudas D."/>
            <person name="Sun H."/>
            <person name="Yadav J.S."/>
            <person name="Pangilinan J."/>
            <person name="Larsson K.H."/>
            <person name="Matsuura K."/>
            <person name="Barry K."/>
            <person name="Labutti K."/>
            <person name="Kuo R."/>
            <person name="Ohm R.A."/>
            <person name="Bhattacharya S.S."/>
            <person name="Shirouzu T."/>
            <person name="Yoshinaga Y."/>
            <person name="Martin F.M."/>
            <person name="Grigoriev I.V."/>
            <person name="Hibbett D.S."/>
        </authorList>
    </citation>
    <scope>NUCLEOTIDE SEQUENCE [LARGE SCALE GENOMIC DNA]</scope>
    <source>
        <strain evidence="1 2">L-15889</strain>
    </source>
</reference>
<gene>
    <name evidence="1" type="ORF">DAEQUDRAFT_768305</name>
</gene>
<proteinExistence type="predicted"/>
<dbReference type="EMBL" id="KV429095">
    <property type="protein sequence ID" value="KZT66054.1"/>
    <property type="molecule type" value="Genomic_DNA"/>
</dbReference>
<keyword evidence="2" id="KW-1185">Reference proteome</keyword>